<evidence type="ECO:0000313" key="3">
    <source>
        <dbReference type="Proteomes" id="UP001218218"/>
    </source>
</evidence>
<sequence>MRQKTRAGCACIHSNSCEGSKSDSGKRPGTEERSNYVKAKVPTPSPRTETAEQASLLRDAPSDRATSGIVFVWHDTAQKTRPRTEIGKTSFRGHHSTNIVAQWGLASKRTVGVGERARHTAVRRRKEIESRMPDGSRLGIDDDEAMILGEKIVRISPSISAKIVGSPTKAELGTADVQRTLVMPGRRTRRHESNRRRERQKRKESCVWGRKRTSGRLCKHVITTPPPSAQPPQHLRMSVERARFQYHHICLIRTVQMRVRGTLRLVVRSSLNQAQISIAKLSAGMTFPNELGAKLQMIATPELSNAVKQYLGLRCTAKCDGLNPFRAPILLGKLATIAHRDMPCLNIGRRSARKQCNTNVHQRQKVILAKFTQNGEVDPTHPRHFVRSAIFVKLTTRNIDRMNQGWEMKQAQVKQTALLYITVPGLLNLVETLSAQFDPPNSPAGMRIVAFSVTEPLYPCTIPPGWLGCGLRVISSSLLIRSTTWAPDSEIWKRRRTLSN</sequence>
<evidence type="ECO:0000256" key="1">
    <source>
        <dbReference type="SAM" id="MobiDB-lite"/>
    </source>
</evidence>
<feature type="region of interest" description="Disordered" evidence="1">
    <location>
        <begin position="186"/>
        <end position="209"/>
    </location>
</feature>
<dbReference type="Proteomes" id="UP001218218">
    <property type="component" value="Unassembled WGS sequence"/>
</dbReference>
<protein>
    <submittedName>
        <fullName evidence="2">Uncharacterized protein</fullName>
    </submittedName>
</protein>
<evidence type="ECO:0000313" key="2">
    <source>
        <dbReference type="EMBL" id="KAJ7327934.1"/>
    </source>
</evidence>
<accession>A0AAD6ZLB0</accession>
<proteinExistence type="predicted"/>
<comment type="caution">
    <text evidence="2">The sequence shown here is derived from an EMBL/GenBank/DDBJ whole genome shotgun (WGS) entry which is preliminary data.</text>
</comment>
<name>A0AAD6ZLB0_9AGAR</name>
<keyword evidence="3" id="KW-1185">Reference proteome</keyword>
<gene>
    <name evidence="2" type="ORF">DFH08DRAFT_816100</name>
</gene>
<reference evidence="2" key="1">
    <citation type="submission" date="2023-03" db="EMBL/GenBank/DDBJ databases">
        <title>Massive genome expansion in bonnet fungi (Mycena s.s.) driven by repeated elements and novel gene families across ecological guilds.</title>
        <authorList>
            <consortium name="Lawrence Berkeley National Laboratory"/>
            <person name="Harder C.B."/>
            <person name="Miyauchi S."/>
            <person name="Viragh M."/>
            <person name="Kuo A."/>
            <person name="Thoen E."/>
            <person name="Andreopoulos B."/>
            <person name="Lu D."/>
            <person name="Skrede I."/>
            <person name="Drula E."/>
            <person name="Henrissat B."/>
            <person name="Morin E."/>
            <person name="Kohler A."/>
            <person name="Barry K."/>
            <person name="LaButti K."/>
            <person name="Morin E."/>
            <person name="Salamov A."/>
            <person name="Lipzen A."/>
            <person name="Mereny Z."/>
            <person name="Hegedus B."/>
            <person name="Baldrian P."/>
            <person name="Stursova M."/>
            <person name="Weitz H."/>
            <person name="Taylor A."/>
            <person name="Grigoriev I.V."/>
            <person name="Nagy L.G."/>
            <person name="Martin F."/>
            <person name="Kauserud H."/>
        </authorList>
    </citation>
    <scope>NUCLEOTIDE SEQUENCE</scope>
    <source>
        <strain evidence="2">CBHHK002</strain>
    </source>
</reference>
<organism evidence="2 3">
    <name type="scientific">Mycena albidolilacea</name>
    <dbReference type="NCBI Taxonomy" id="1033008"/>
    <lineage>
        <taxon>Eukaryota</taxon>
        <taxon>Fungi</taxon>
        <taxon>Dikarya</taxon>
        <taxon>Basidiomycota</taxon>
        <taxon>Agaricomycotina</taxon>
        <taxon>Agaricomycetes</taxon>
        <taxon>Agaricomycetidae</taxon>
        <taxon>Agaricales</taxon>
        <taxon>Marasmiineae</taxon>
        <taxon>Mycenaceae</taxon>
        <taxon>Mycena</taxon>
    </lineage>
</organism>
<feature type="region of interest" description="Disordered" evidence="1">
    <location>
        <begin position="1"/>
        <end position="60"/>
    </location>
</feature>
<feature type="compositionally biased region" description="Basic residues" evidence="1">
    <location>
        <begin position="186"/>
        <end position="202"/>
    </location>
</feature>
<feature type="compositionally biased region" description="Basic and acidic residues" evidence="1">
    <location>
        <begin position="20"/>
        <end position="35"/>
    </location>
</feature>
<dbReference type="AlphaFoldDB" id="A0AAD6ZLB0"/>
<dbReference type="EMBL" id="JARIHO010000040">
    <property type="protein sequence ID" value="KAJ7327934.1"/>
    <property type="molecule type" value="Genomic_DNA"/>
</dbReference>